<proteinExistence type="predicted"/>
<feature type="transmembrane region" description="Helical" evidence="2">
    <location>
        <begin position="49"/>
        <end position="70"/>
    </location>
</feature>
<keyword evidence="4" id="KW-1185">Reference proteome</keyword>
<protein>
    <submittedName>
        <fullName evidence="3">Uncharacterized protein</fullName>
    </submittedName>
</protein>
<reference evidence="3 4" key="1">
    <citation type="submission" date="2016-12" db="EMBL/GenBank/DDBJ databases">
        <title>The draft genome sequence of Actinophytocola sp. 11-183.</title>
        <authorList>
            <person name="Wang W."/>
            <person name="Yuan L."/>
        </authorList>
    </citation>
    <scope>NUCLEOTIDE SEQUENCE [LARGE SCALE GENOMIC DNA]</scope>
    <source>
        <strain evidence="3 4">11-183</strain>
    </source>
</reference>
<gene>
    <name evidence="3" type="ORF">BU204_36650</name>
</gene>
<dbReference type="AlphaFoldDB" id="A0A1Q8BVD8"/>
<sequence>MSGYGDRVSAPYRPGQPPWPDNRSQRPDRPPPPRFHEEPPSSGTSPLDWALRIAGLVAVAVISGVAWWFFTSEDTPERGTTGFGGGPTSQQNEGEFPFTSKLSEPRVDESCAEHAYGQIQDFFGQTPCRQLTRDVFTTEIDDRTVYTSVSVVRMADEAQAQELRVLTDKDGSGNVNDLVREREVRVSGLEALSGGGGYDSSLVGSEVIIVEADYDPSAANGGTEDELDRVCEDALRLAKDMTGGSG</sequence>
<comment type="caution">
    <text evidence="3">The sequence shown here is derived from an EMBL/GenBank/DDBJ whole genome shotgun (WGS) entry which is preliminary data.</text>
</comment>
<name>A0A1Q8BVD8_9PSEU</name>
<feature type="region of interest" description="Disordered" evidence="1">
    <location>
        <begin position="76"/>
        <end position="98"/>
    </location>
</feature>
<evidence type="ECO:0000256" key="2">
    <source>
        <dbReference type="SAM" id="Phobius"/>
    </source>
</evidence>
<evidence type="ECO:0000313" key="4">
    <source>
        <dbReference type="Proteomes" id="UP000185596"/>
    </source>
</evidence>
<feature type="region of interest" description="Disordered" evidence="1">
    <location>
        <begin position="1"/>
        <end position="45"/>
    </location>
</feature>
<dbReference type="EMBL" id="MSIE01000128">
    <property type="protein sequence ID" value="OLF06078.1"/>
    <property type="molecule type" value="Genomic_DNA"/>
</dbReference>
<accession>A0A1Q8BVD8</accession>
<feature type="compositionally biased region" description="Basic and acidic residues" evidence="1">
    <location>
        <begin position="23"/>
        <end position="39"/>
    </location>
</feature>
<keyword evidence="2" id="KW-1133">Transmembrane helix</keyword>
<dbReference type="STRING" id="1912961.BU204_36650"/>
<evidence type="ECO:0000256" key="1">
    <source>
        <dbReference type="SAM" id="MobiDB-lite"/>
    </source>
</evidence>
<keyword evidence="2" id="KW-0472">Membrane</keyword>
<organism evidence="3 4">
    <name type="scientific">Actinophytocola xanthii</name>
    <dbReference type="NCBI Taxonomy" id="1912961"/>
    <lineage>
        <taxon>Bacteria</taxon>
        <taxon>Bacillati</taxon>
        <taxon>Actinomycetota</taxon>
        <taxon>Actinomycetes</taxon>
        <taxon>Pseudonocardiales</taxon>
        <taxon>Pseudonocardiaceae</taxon>
    </lineage>
</organism>
<evidence type="ECO:0000313" key="3">
    <source>
        <dbReference type="EMBL" id="OLF06078.1"/>
    </source>
</evidence>
<keyword evidence="2" id="KW-0812">Transmembrane</keyword>
<dbReference type="Proteomes" id="UP000185596">
    <property type="component" value="Unassembled WGS sequence"/>
</dbReference>